<name>A0A6N7ESZ6_9MICO</name>
<feature type="non-terminal residue" evidence="7">
    <location>
        <position position="134"/>
    </location>
</feature>
<dbReference type="PANTHER" id="PTHR38594:SF1">
    <property type="entry name" value="PEP-DEPENDENT DIHYDROXYACETONE KINASE, PHOSPHORYL DONOR SUBUNIT DHAM"/>
    <property type="match status" value="1"/>
</dbReference>
<organism evidence="7 8">
    <name type="scientific">Georgenia subflava</name>
    <dbReference type="NCBI Taxonomy" id="1622177"/>
    <lineage>
        <taxon>Bacteria</taxon>
        <taxon>Bacillati</taxon>
        <taxon>Actinomycetota</taxon>
        <taxon>Actinomycetes</taxon>
        <taxon>Micrococcales</taxon>
        <taxon>Bogoriellaceae</taxon>
        <taxon>Georgenia</taxon>
    </lineage>
</organism>
<accession>A0A6N7ESZ6</accession>
<dbReference type="Gene3D" id="3.40.50.510">
    <property type="entry name" value="Phosphotransferase system, mannose-type IIA component"/>
    <property type="match status" value="1"/>
</dbReference>
<protein>
    <recommendedName>
        <fullName evidence="3">phosphoenolpyruvate--glycerone phosphotransferase</fullName>
        <ecNumber evidence="3">2.7.1.121</ecNumber>
    </recommendedName>
</protein>
<evidence type="ECO:0000256" key="1">
    <source>
        <dbReference type="ARBA" id="ARBA00001113"/>
    </source>
</evidence>
<sequence>MSSPGTGLVVVSHSARLAEGVVEVAAQMAPDVALRAAGGTDDGGIGTSFEKVEAAVAELLDDGGVAGVVVLTDLGSATMTAESVLDMLDDDVAARVVLADGPLVEGAVAGAVAAQGGADAAAVARTVAEAAGSF</sequence>
<dbReference type="InterPro" id="IPR004701">
    <property type="entry name" value="PTS_EIIA_man-typ"/>
</dbReference>
<comment type="function">
    <text evidence="2">Component of the dihydroxyacetone kinase complex, which is responsible for the phosphoenolpyruvate (PEP)-dependent phosphorylation of dihydroxyacetone. DhaM serves as the phosphoryl donor. Is phosphorylated by phosphoenolpyruvate in an EI- and HPr-dependent reaction, and a phosphorelay system on histidine residues finally leads to phosphoryl transfer to DhaL and dihydroxyacetone.</text>
</comment>
<dbReference type="EMBL" id="WHPC01000214">
    <property type="protein sequence ID" value="MPV39216.1"/>
    <property type="molecule type" value="Genomic_DNA"/>
</dbReference>
<evidence type="ECO:0000313" key="8">
    <source>
        <dbReference type="Proteomes" id="UP000437709"/>
    </source>
</evidence>
<dbReference type="InterPro" id="IPR036662">
    <property type="entry name" value="PTS_EIIA_man-typ_sf"/>
</dbReference>
<dbReference type="GO" id="GO:0019563">
    <property type="term" value="P:glycerol catabolic process"/>
    <property type="evidence" value="ECO:0007669"/>
    <property type="project" value="InterPro"/>
</dbReference>
<dbReference type="PANTHER" id="PTHR38594">
    <property type="entry name" value="PEP-DEPENDENT DIHYDROXYACETONE KINASE, PHOSPHORYL DONOR SUBUNIT DHAM"/>
    <property type="match status" value="1"/>
</dbReference>
<reference evidence="7 8" key="1">
    <citation type="submission" date="2019-10" db="EMBL/GenBank/DDBJ databases">
        <title>Georgenia wutianyii sp. nov. and Georgenia yuyongxinii sp. nov. isolated from plateau pika (Ochotona curzoniae) in the Qinghai-Tibet plateau of China.</title>
        <authorList>
            <person name="Tian Z."/>
        </authorList>
    </citation>
    <scope>NUCLEOTIDE SEQUENCE [LARGE SCALE GENOMIC DNA]</scope>
    <source>
        <strain evidence="7 8">JCM 19765</strain>
    </source>
</reference>
<dbReference type="GO" id="GO:0016020">
    <property type="term" value="C:membrane"/>
    <property type="evidence" value="ECO:0007669"/>
    <property type="project" value="InterPro"/>
</dbReference>
<keyword evidence="7" id="KW-0418">Kinase</keyword>
<evidence type="ECO:0000313" key="7">
    <source>
        <dbReference type="EMBL" id="MPV39216.1"/>
    </source>
</evidence>
<proteinExistence type="predicted"/>
<dbReference type="InterPro" id="IPR039643">
    <property type="entry name" value="DhaM"/>
</dbReference>
<dbReference type="GO" id="GO:0009401">
    <property type="term" value="P:phosphoenolpyruvate-dependent sugar phosphotransferase system"/>
    <property type="evidence" value="ECO:0007669"/>
    <property type="project" value="InterPro"/>
</dbReference>
<keyword evidence="8" id="KW-1185">Reference proteome</keyword>
<evidence type="ECO:0000256" key="4">
    <source>
        <dbReference type="ARBA" id="ARBA00022679"/>
    </source>
</evidence>
<dbReference type="SUPFAM" id="SSF53062">
    <property type="entry name" value="PTS system fructose IIA component-like"/>
    <property type="match status" value="1"/>
</dbReference>
<comment type="subunit">
    <text evidence="5">Homodimer. The dihydroxyacetone kinase complex is composed of a homodimer of DhaM, a homodimer of DhaK and the subunit DhaL.</text>
</comment>
<gene>
    <name evidence="7" type="primary">dhaM</name>
    <name evidence="7" type="ORF">GB881_19650</name>
</gene>
<dbReference type="GO" id="GO:0047324">
    <property type="term" value="F:phosphoenolpyruvate-glycerone phosphotransferase activity"/>
    <property type="evidence" value="ECO:0007669"/>
    <property type="project" value="UniProtKB-EC"/>
</dbReference>
<dbReference type="RefSeq" id="WP_321573416.1">
    <property type="nucleotide sequence ID" value="NZ_WHPC01000214.1"/>
</dbReference>
<dbReference type="PROSITE" id="PS51096">
    <property type="entry name" value="PTS_EIIA_TYPE_4"/>
    <property type="match status" value="1"/>
</dbReference>
<dbReference type="EC" id="2.7.1.121" evidence="3"/>
<dbReference type="NCBIfam" id="TIGR02364">
    <property type="entry name" value="dha_pts"/>
    <property type="match status" value="1"/>
</dbReference>
<comment type="catalytic activity">
    <reaction evidence="1">
        <text>dihydroxyacetone + phosphoenolpyruvate = dihydroxyacetone phosphate + pyruvate</text>
        <dbReference type="Rhea" id="RHEA:18381"/>
        <dbReference type="ChEBI" id="CHEBI:15361"/>
        <dbReference type="ChEBI" id="CHEBI:16016"/>
        <dbReference type="ChEBI" id="CHEBI:57642"/>
        <dbReference type="ChEBI" id="CHEBI:58702"/>
        <dbReference type="EC" id="2.7.1.121"/>
    </reaction>
</comment>
<evidence type="ECO:0000256" key="2">
    <source>
        <dbReference type="ARBA" id="ARBA00002788"/>
    </source>
</evidence>
<keyword evidence="4 7" id="KW-0808">Transferase</keyword>
<evidence type="ECO:0000256" key="3">
    <source>
        <dbReference type="ARBA" id="ARBA00012095"/>
    </source>
</evidence>
<dbReference type="Pfam" id="PF03610">
    <property type="entry name" value="EIIA-man"/>
    <property type="match status" value="1"/>
</dbReference>
<dbReference type="Proteomes" id="UP000437709">
    <property type="component" value="Unassembled WGS sequence"/>
</dbReference>
<evidence type="ECO:0000256" key="5">
    <source>
        <dbReference type="ARBA" id="ARBA00046577"/>
    </source>
</evidence>
<comment type="caution">
    <text evidence="7">The sequence shown here is derived from an EMBL/GenBank/DDBJ whole genome shotgun (WGS) entry which is preliminary data.</text>
</comment>
<feature type="domain" description="PTS EIIA type-4" evidence="6">
    <location>
        <begin position="5"/>
        <end position="134"/>
    </location>
</feature>
<dbReference type="AlphaFoldDB" id="A0A6N7ESZ6"/>
<dbReference type="InterPro" id="IPR012844">
    <property type="entry name" value="DhaM_N"/>
</dbReference>
<evidence type="ECO:0000259" key="6">
    <source>
        <dbReference type="PROSITE" id="PS51096"/>
    </source>
</evidence>